<accession>A0ABU3GQU0</accession>
<dbReference type="EMBL" id="JAVLVU010000001">
    <property type="protein sequence ID" value="MDT3401317.1"/>
    <property type="molecule type" value="Genomic_DNA"/>
</dbReference>
<dbReference type="PANTHER" id="PTHR34220">
    <property type="entry name" value="SENSOR HISTIDINE KINASE YPDA"/>
    <property type="match status" value="1"/>
</dbReference>
<feature type="transmembrane region" description="Helical" evidence="1">
    <location>
        <begin position="16"/>
        <end position="37"/>
    </location>
</feature>
<keyword evidence="3" id="KW-0808">Transferase</keyword>
<dbReference type="InterPro" id="IPR010559">
    <property type="entry name" value="Sig_transdc_His_kin_internal"/>
</dbReference>
<gene>
    <name evidence="3" type="ORF">QE417_000389</name>
</gene>
<keyword evidence="1" id="KW-0812">Transmembrane</keyword>
<dbReference type="PANTHER" id="PTHR34220:SF7">
    <property type="entry name" value="SENSOR HISTIDINE KINASE YPDA"/>
    <property type="match status" value="1"/>
</dbReference>
<feature type="domain" description="Signal transduction histidine kinase internal region" evidence="2">
    <location>
        <begin position="167"/>
        <end position="247"/>
    </location>
</feature>
<evidence type="ECO:0000313" key="4">
    <source>
        <dbReference type="Proteomes" id="UP001258315"/>
    </source>
</evidence>
<keyword evidence="3" id="KW-0418">Kinase</keyword>
<organism evidence="3 4">
    <name type="scientific">Mucilaginibacter terrae</name>
    <dbReference type="NCBI Taxonomy" id="1955052"/>
    <lineage>
        <taxon>Bacteria</taxon>
        <taxon>Pseudomonadati</taxon>
        <taxon>Bacteroidota</taxon>
        <taxon>Sphingobacteriia</taxon>
        <taxon>Sphingobacteriales</taxon>
        <taxon>Sphingobacteriaceae</taxon>
        <taxon>Mucilaginibacter</taxon>
    </lineage>
</organism>
<dbReference type="SUPFAM" id="SSF55874">
    <property type="entry name" value="ATPase domain of HSP90 chaperone/DNA topoisomerase II/histidine kinase"/>
    <property type="match status" value="1"/>
</dbReference>
<dbReference type="Gene3D" id="3.30.565.10">
    <property type="entry name" value="Histidine kinase-like ATPase, C-terminal domain"/>
    <property type="match status" value="1"/>
</dbReference>
<feature type="transmembrane region" description="Helical" evidence="1">
    <location>
        <begin position="52"/>
        <end position="76"/>
    </location>
</feature>
<keyword evidence="4" id="KW-1185">Reference proteome</keyword>
<dbReference type="Proteomes" id="UP001258315">
    <property type="component" value="Unassembled WGS sequence"/>
</dbReference>
<feature type="transmembrane region" description="Helical" evidence="1">
    <location>
        <begin position="125"/>
        <end position="148"/>
    </location>
</feature>
<name>A0ABU3GQU0_9SPHI</name>
<dbReference type="InterPro" id="IPR036890">
    <property type="entry name" value="HATPase_C_sf"/>
</dbReference>
<dbReference type="InterPro" id="IPR050640">
    <property type="entry name" value="Bact_2-comp_sensor_kinase"/>
</dbReference>
<dbReference type="EC" id="2.7.13.3" evidence="3"/>
<sequence length="356" mass="40660">MIRATLNFVKYKSRRLLLLTVFSLFIYGSFFMLSYLVTPERTLRNFAGQNGLALGILSFVAESVITLYILIFVVILPTMHGHRSRRDALLITVSLFAVKFCVNYGDYLYGSKNGNAAASKLSEDSLGWILLISYLFTLVSGLSVALLVEWVNKSKERIMLEKQRSEAELMALKHQINPHFLFNSLSFIYGKVIRTDKETADSVLMLANIMRYALGTSESVDGKVNIMDELEHLKNVIEINQRRHNHALNIRYEEQIDDQSISILPLVLITLVENAFKHGDLHDAEHPLRILISTTVNELDFCIENKKGKGIRELSNGVGLQNIRQQLKLTYDDRSSFMIRETGEYFRVNLKVKFTV</sequence>
<evidence type="ECO:0000313" key="3">
    <source>
        <dbReference type="EMBL" id="MDT3401317.1"/>
    </source>
</evidence>
<dbReference type="Pfam" id="PF06580">
    <property type="entry name" value="His_kinase"/>
    <property type="match status" value="1"/>
</dbReference>
<dbReference type="GO" id="GO:0004673">
    <property type="term" value="F:protein histidine kinase activity"/>
    <property type="evidence" value="ECO:0007669"/>
    <property type="project" value="UniProtKB-EC"/>
</dbReference>
<keyword evidence="1" id="KW-1133">Transmembrane helix</keyword>
<protein>
    <submittedName>
        <fullName evidence="3">Two-component system LytT family sensor kinase</fullName>
        <ecNumber evidence="3">2.7.13.3</ecNumber>
    </submittedName>
</protein>
<comment type="caution">
    <text evidence="3">The sequence shown here is derived from an EMBL/GenBank/DDBJ whole genome shotgun (WGS) entry which is preliminary data.</text>
</comment>
<feature type="transmembrane region" description="Helical" evidence="1">
    <location>
        <begin position="88"/>
        <end position="105"/>
    </location>
</feature>
<proteinExistence type="predicted"/>
<evidence type="ECO:0000259" key="2">
    <source>
        <dbReference type="Pfam" id="PF06580"/>
    </source>
</evidence>
<evidence type="ECO:0000256" key="1">
    <source>
        <dbReference type="SAM" id="Phobius"/>
    </source>
</evidence>
<reference evidence="4" key="1">
    <citation type="submission" date="2023-07" db="EMBL/GenBank/DDBJ databases">
        <title>Functional and genomic diversity of the sorghum phyllosphere microbiome.</title>
        <authorList>
            <person name="Shade A."/>
        </authorList>
    </citation>
    <scope>NUCLEOTIDE SEQUENCE [LARGE SCALE GENOMIC DNA]</scope>
    <source>
        <strain evidence="4">SORGH_AS_0422</strain>
    </source>
</reference>
<keyword evidence="1" id="KW-0472">Membrane</keyword>